<accession>A0A2T3YUX0</accession>
<feature type="chain" id="PRO_5015400739" description="Glucose-methanol-choline oxidoreductase C-terminal domain-containing protein" evidence="1">
    <location>
        <begin position="17"/>
        <end position="105"/>
    </location>
</feature>
<evidence type="ECO:0000313" key="3">
    <source>
        <dbReference type="Proteomes" id="UP000240493"/>
    </source>
</evidence>
<feature type="signal peptide" evidence="1">
    <location>
        <begin position="1"/>
        <end position="16"/>
    </location>
</feature>
<dbReference type="AlphaFoldDB" id="A0A2T3YUX0"/>
<evidence type="ECO:0008006" key="4">
    <source>
        <dbReference type="Google" id="ProtNLM"/>
    </source>
</evidence>
<evidence type="ECO:0000256" key="1">
    <source>
        <dbReference type="SAM" id="SignalP"/>
    </source>
</evidence>
<gene>
    <name evidence="2" type="ORF">M441DRAFT_276332</name>
</gene>
<evidence type="ECO:0000313" key="2">
    <source>
        <dbReference type="EMBL" id="PTB36329.1"/>
    </source>
</evidence>
<reference evidence="2 3" key="1">
    <citation type="submission" date="2016-07" db="EMBL/GenBank/DDBJ databases">
        <title>Multiple horizontal gene transfer events from other fungi enriched the ability of initially mycotrophic Trichoderma (Ascomycota) to feed on dead plant biomass.</title>
        <authorList>
            <consortium name="DOE Joint Genome Institute"/>
            <person name="Aerts A."/>
            <person name="Atanasova L."/>
            <person name="Chenthamara K."/>
            <person name="Zhang J."/>
            <person name="Grujic M."/>
            <person name="Henrissat B."/>
            <person name="Kuo A."/>
            <person name="Salamov A."/>
            <person name="Lipzen A."/>
            <person name="Labutti K."/>
            <person name="Barry K."/>
            <person name="Miao Y."/>
            <person name="Rahimi M.J."/>
            <person name="Shen Q."/>
            <person name="Grigoriev I.V."/>
            <person name="Kubicek C.P."/>
            <person name="Druzhinina I.S."/>
        </authorList>
    </citation>
    <scope>NUCLEOTIDE SEQUENCE [LARGE SCALE GENOMIC DNA]</scope>
    <source>
        <strain evidence="2 3">CBS 433.97</strain>
    </source>
</reference>
<organism evidence="2 3">
    <name type="scientific">Trichoderma asperellum (strain ATCC 204424 / CBS 433.97 / NBRC 101777)</name>
    <dbReference type="NCBI Taxonomy" id="1042311"/>
    <lineage>
        <taxon>Eukaryota</taxon>
        <taxon>Fungi</taxon>
        <taxon>Dikarya</taxon>
        <taxon>Ascomycota</taxon>
        <taxon>Pezizomycotina</taxon>
        <taxon>Sordariomycetes</taxon>
        <taxon>Hypocreomycetidae</taxon>
        <taxon>Hypocreales</taxon>
        <taxon>Hypocreaceae</taxon>
        <taxon>Trichoderma</taxon>
    </lineage>
</organism>
<dbReference type="EMBL" id="KZ679270">
    <property type="protein sequence ID" value="PTB36329.1"/>
    <property type="molecule type" value="Genomic_DNA"/>
</dbReference>
<protein>
    <recommendedName>
        <fullName evidence="4">Glucose-methanol-choline oxidoreductase C-terminal domain-containing protein</fullName>
    </recommendedName>
</protein>
<proteinExistence type="predicted"/>
<dbReference type="Proteomes" id="UP000240493">
    <property type="component" value="Unassembled WGS sequence"/>
</dbReference>
<keyword evidence="3" id="KW-1185">Reference proteome</keyword>
<name>A0A2T3YUX0_TRIA4</name>
<sequence>MGCLFLSIVRISRVVAIGRQSDVEAGGEQLKQGPARSRCWGAKHLALESTSLESKRATKDAKGWMIGLHHIVAETLCAEPAEGDLDDTIYSARGRFLVDCSHLRG</sequence>
<keyword evidence="1" id="KW-0732">Signal</keyword>